<dbReference type="OrthoDB" id="378485at2157"/>
<dbReference type="RefSeq" id="WP_012036877.1">
    <property type="nucleotide sequence ID" value="NC_009464.1"/>
</dbReference>
<dbReference type="KEGG" id="rci:RCIX118"/>
<accession>Q0W7M5</accession>
<dbReference type="Proteomes" id="UP000000663">
    <property type="component" value="Chromosome"/>
</dbReference>
<proteinExistence type="predicted"/>
<name>Q0W7M5_METAR</name>
<dbReference type="STRING" id="351160.RCIX118"/>
<dbReference type="EMBL" id="AM114193">
    <property type="protein sequence ID" value="CAJ35618.1"/>
    <property type="molecule type" value="Genomic_DNA"/>
</dbReference>
<organism evidence="1 2">
    <name type="scientific">Methanocella arvoryzae (strain DSM 22066 / NBRC 105507 / MRE50)</name>
    <dbReference type="NCBI Taxonomy" id="351160"/>
    <lineage>
        <taxon>Archaea</taxon>
        <taxon>Methanobacteriati</taxon>
        <taxon>Methanobacteriota</taxon>
        <taxon>Stenosarchaea group</taxon>
        <taxon>Methanomicrobia</taxon>
        <taxon>Methanocellales</taxon>
        <taxon>Methanocellaceae</taxon>
        <taxon>Methanocella</taxon>
    </lineage>
</organism>
<keyword evidence="2" id="KW-1185">Reference proteome</keyword>
<dbReference type="AlphaFoldDB" id="Q0W7M5"/>
<protein>
    <submittedName>
        <fullName evidence="1">Uncharacterized protein</fullName>
    </submittedName>
</protein>
<sequence>MHKQVSDVAEGCIPVATGSICRKCSSSRIKVIYFEKEGKKFAVCEDCGDIRSVGSSLQDCYEKWKSYREAPPR</sequence>
<dbReference type="GeneID" id="5145235"/>
<evidence type="ECO:0000313" key="2">
    <source>
        <dbReference type="Proteomes" id="UP000000663"/>
    </source>
</evidence>
<reference evidence="1 2" key="1">
    <citation type="journal article" date="2006" name="Science">
        <title>Genome of rice cluster I archaea -- the key methane producers in the rice rhizosphere.</title>
        <authorList>
            <person name="Erkel C."/>
            <person name="Kube M."/>
            <person name="Reinhardt R."/>
            <person name="Liesack W."/>
        </authorList>
    </citation>
    <scope>NUCLEOTIDE SEQUENCE [LARGE SCALE GENOMIC DNA]</scope>
    <source>
        <strain evidence="2">DSM 22066 / NBRC 105507 / MRE50</strain>
    </source>
</reference>
<dbReference type="eggNOG" id="arCOG12596">
    <property type="taxonomic scope" value="Archaea"/>
</dbReference>
<evidence type="ECO:0000313" key="1">
    <source>
        <dbReference type="EMBL" id="CAJ35618.1"/>
    </source>
</evidence>
<gene>
    <name evidence="1" type="ORF">RCIX118</name>
</gene>